<proteinExistence type="predicted"/>
<sequence>MPPIDTPARLSLLPWVRQGAPSSITRTDSLGPGQPAVADLPAVLSVNGSAAPPVTVRLRGPADVVGIDTHQVVRREPRPGSIDFEPNYFASIEFDRADFPWLFTPARADATGRLRPWLCLVVVRRQDGVTLGAAPDAPCTLLQIAAPAQLATELPDLDESWAWAHAQAAAADGSAAQVGKALAGSPALSLSRLLCPRILAADTDYVACVVPTFELGRKAGLGLPITDAELVAANALAPAWSSATRLPLRLPAYHHWEFRTGPGGDFESLARRLKPQPVPEGLGRRPMDISRPGFELPATFPAGAQLGLEGALQPIGTPDAPAPWPPGTEAPFQAALAEIVNGPGLEEAADPNADPLLAPPVYGRWHAARATVAPGVPKWLDQLNLDPRTRAVAAFGTRVVQEHQEALMAAAWEQAADLQQANQRMRQLQLSLAVGTSLHTRHFVALGANALLRVGAPAFARIRTAETMPTGETLTRTLVARMADKAVPVAATSPAMRRIGRERGPLTRRVAAQGVARSPARNWVAMLNLGLVFDAPAATDQATVSAVRARLPSNITIRPYRELTKVLMEGLSGRPNFQVMPEGAPINVPAVVIMMALPDSPSAHHFRQAASEHLGRINPGRFKILRGPPVAMALDELKTTVLAQTRPRETLVALARAAVAVGAGALPPVDTPASAAVGIDTILAAPRFAQPMYEPLRDVSQDLLLPGLQTVPADSVIGLETNRRFVEAYMVGLNVEMARELLWRGFPTDQRGTCFDQFWDVRGAAQPRPDIAPLHQWADRPLADAATAPVREQFVMLMRSALLRRYPNAAIFAVPGIVTNGVRAPSEDAAAERQPAFRGSLEPDVSFFGFDFSAERATGKDGGAGYYIVIQEHPTEPRFGLDEDTPTGGASHLGIGAGPPAGLSTEGLQWGRNAAHMAGIVRQLPVRIAIHASQLVQH</sequence>
<gene>
    <name evidence="1" type="ORF">GCM10023165_02830</name>
</gene>
<dbReference type="EMBL" id="BAABGJ010000002">
    <property type="protein sequence ID" value="GAA4329765.1"/>
    <property type="molecule type" value="Genomic_DNA"/>
</dbReference>
<keyword evidence="2" id="KW-1185">Reference proteome</keyword>
<accession>A0ABP8GU81</accession>
<evidence type="ECO:0000313" key="1">
    <source>
        <dbReference type="EMBL" id="GAA4329765.1"/>
    </source>
</evidence>
<name>A0ABP8GU81_9BURK</name>
<comment type="caution">
    <text evidence="1">The sequence shown here is derived from an EMBL/GenBank/DDBJ whole genome shotgun (WGS) entry which is preliminary data.</text>
</comment>
<protein>
    <submittedName>
        <fullName evidence="1">Uncharacterized protein</fullName>
    </submittedName>
</protein>
<evidence type="ECO:0000313" key="2">
    <source>
        <dbReference type="Proteomes" id="UP001500975"/>
    </source>
</evidence>
<dbReference type="RefSeq" id="WP_345535403.1">
    <property type="nucleotide sequence ID" value="NZ_BAABGJ010000002.1"/>
</dbReference>
<organism evidence="1 2">
    <name type="scientific">Variovorax defluvii</name>
    <dbReference type="NCBI Taxonomy" id="913761"/>
    <lineage>
        <taxon>Bacteria</taxon>
        <taxon>Pseudomonadati</taxon>
        <taxon>Pseudomonadota</taxon>
        <taxon>Betaproteobacteria</taxon>
        <taxon>Burkholderiales</taxon>
        <taxon>Comamonadaceae</taxon>
        <taxon>Variovorax</taxon>
    </lineage>
</organism>
<reference evidence="2" key="1">
    <citation type="journal article" date="2019" name="Int. J. Syst. Evol. Microbiol.">
        <title>The Global Catalogue of Microorganisms (GCM) 10K type strain sequencing project: providing services to taxonomists for standard genome sequencing and annotation.</title>
        <authorList>
            <consortium name="The Broad Institute Genomics Platform"/>
            <consortium name="The Broad Institute Genome Sequencing Center for Infectious Disease"/>
            <person name="Wu L."/>
            <person name="Ma J."/>
        </authorList>
    </citation>
    <scope>NUCLEOTIDE SEQUENCE [LARGE SCALE GENOMIC DNA]</scope>
    <source>
        <strain evidence="2">JCM 17804</strain>
    </source>
</reference>
<dbReference type="Proteomes" id="UP001500975">
    <property type="component" value="Unassembled WGS sequence"/>
</dbReference>